<name>A0A2P5AM22_TREOI</name>
<evidence type="ECO:0000256" key="5">
    <source>
        <dbReference type="SAM" id="MobiDB-lite"/>
    </source>
</evidence>
<feature type="signal peptide" evidence="7">
    <location>
        <begin position="1"/>
        <end position="23"/>
    </location>
</feature>
<evidence type="ECO:0000256" key="3">
    <source>
        <dbReference type="ARBA" id="ARBA00022989"/>
    </source>
</evidence>
<dbReference type="Pfam" id="PF02535">
    <property type="entry name" value="Zip"/>
    <property type="match status" value="1"/>
</dbReference>
<evidence type="ECO:0000256" key="6">
    <source>
        <dbReference type="SAM" id="Phobius"/>
    </source>
</evidence>
<evidence type="ECO:0000256" key="1">
    <source>
        <dbReference type="ARBA" id="ARBA00004141"/>
    </source>
</evidence>
<sequence length="349" mass="37359">MPRFTTPLLLSLLLCSSLSSAIAQKGHHDEETTTGQKEHVKRSPQSKPLILAKVLCLNLVFFGTFIAGLSPYFFKWNEGFLVLGTQFAGGVFLGTALMHFLSDANRTFGELTNKKYPFAFTLASFGYLLTMLADCVVSHVLSKKKGDVESGAASVNQGKGGENGGTPQSQSQVEIHESPHHTNPASGVTAANSLGDTVLLIVALCFHSLFEGIAIGVAETKPDAWKALWTISLHKMFAAIAMGIALLRMVPNRPLLSCAAYAFVFAITSPVGVGIGIIIEAKTHGRVADWMYAVSMGLATGVFISVSINHLIAKGYTPQKSVNVNKPYLKFLAVLLGTGVISVVMIWDT</sequence>
<dbReference type="InParanoid" id="A0A2P5AM22"/>
<keyword evidence="4 6" id="KW-0472">Membrane</keyword>
<evidence type="ECO:0000256" key="7">
    <source>
        <dbReference type="SAM" id="SignalP"/>
    </source>
</evidence>
<evidence type="ECO:0000256" key="2">
    <source>
        <dbReference type="ARBA" id="ARBA00022692"/>
    </source>
</evidence>
<feature type="transmembrane region" description="Helical" evidence="6">
    <location>
        <begin position="50"/>
        <end position="73"/>
    </location>
</feature>
<comment type="subcellular location">
    <subcellularLocation>
        <location evidence="1">Membrane</location>
        <topology evidence="1">Multi-pass membrane protein</topology>
    </subcellularLocation>
</comment>
<evidence type="ECO:0000313" key="8">
    <source>
        <dbReference type="EMBL" id="PON37599.1"/>
    </source>
</evidence>
<dbReference type="GO" id="GO:0005385">
    <property type="term" value="F:zinc ion transmembrane transporter activity"/>
    <property type="evidence" value="ECO:0007669"/>
    <property type="project" value="TreeGrafter"/>
</dbReference>
<reference evidence="9" key="1">
    <citation type="submission" date="2016-06" db="EMBL/GenBank/DDBJ databases">
        <title>Parallel loss of symbiosis genes in relatives of nitrogen-fixing non-legume Parasponia.</title>
        <authorList>
            <person name="Van Velzen R."/>
            <person name="Holmer R."/>
            <person name="Bu F."/>
            <person name="Rutten L."/>
            <person name="Van Zeijl A."/>
            <person name="Liu W."/>
            <person name="Santuari L."/>
            <person name="Cao Q."/>
            <person name="Sharma T."/>
            <person name="Shen D."/>
            <person name="Roswanjaya Y."/>
            <person name="Wardhani T."/>
            <person name="Kalhor M.S."/>
            <person name="Jansen J."/>
            <person name="Van den Hoogen J."/>
            <person name="Gungor B."/>
            <person name="Hartog M."/>
            <person name="Hontelez J."/>
            <person name="Verver J."/>
            <person name="Yang W.-C."/>
            <person name="Schijlen E."/>
            <person name="Repin R."/>
            <person name="Schilthuizen M."/>
            <person name="Schranz E."/>
            <person name="Heidstra R."/>
            <person name="Miyata K."/>
            <person name="Fedorova E."/>
            <person name="Kohlen W."/>
            <person name="Bisseling T."/>
            <person name="Smit S."/>
            <person name="Geurts R."/>
        </authorList>
    </citation>
    <scope>NUCLEOTIDE SEQUENCE [LARGE SCALE GENOMIC DNA]</scope>
    <source>
        <strain evidence="9">cv. RG33-2</strain>
    </source>
</reference>
<organism evidence="8 9">
    <name type="scientific">Trema orientale</name>
    <name type="common">Charcoal tree</name>
    <name type="synonym">Celtis orientalis</name>
    <dbReference type="NCBI Taxonomy" id="63057"/>
    <lineage>
        <taxon>Eukaryota</taxon>
        <taxon>Viridiplantae</taxon>
        <taxon>Streptophyta</taxon>
        <taxon>Embryophyta</taxon>
        <taxon>Tracheophyta</taxon>
        <taxon>Spermatophyta</taxon>
        <taxon>Magnoliopsida</taxon>
        <taxon>eudicotyledons</taxon>
        <taxon>Gunneridae</taxon>
        <taxon>Pentapetalae</taxon>
        <taxon>rosids</taxon>
        <taxon>fabids</taxon>
        <taxon>Rosales</taxon>
        <taxon>Cannabaceae</taxon>
        <taxon>Trema</taxon>
    </lineage>
</organism>
<feature type="chain" id="PRO_5015130390" evidence="7">
    <location>
        <begin position="24"/>
        <end position="349"/>
    </location>
</feature>
<feature type="transmembrane region" description="Helical" evidence="6">
    <location>
        <begin position="224"/>
        <end position="247"/>
    </location>
</feature>
<dbReference type="FunCoup" id="A0A2P5AM22">
    <property type="interactions" value="112"/>
</dbReference>
<dbReference type="Proteomes" id="UP000237000">
    <property type="component" value="Unassembled WGS sequence"/>
</dbReference>
<feature type="transmembrane region" description="Helical" evidence="6">
    <location>
        <begin position="259"/>
        <end position="278"/>
    </location>
</feature>
<evidence type="ECO:0000313" key="9">
    <source>
        <dbReference type="Proteomes" id="UP000237000"/>
    </source>
</evidence>
<keyword evidence="2 6" id="KW-0812">Transmembrane</keyword>
<accession>A0A2P5AM22</accession>
<keyword evidence="3 6" id="KW-1133">Transmembrane helix</keyword>
<dbReference type="AlphaFoldDB" id="A0A2P5AM22"/>
<proteinExistence type="predicted"/>
<feature type="region of interest" description="Disordered" evidence="5">
    <location>
        <begin position="151"/>
        <end position="187"/>
    </location>
</feature>
<feature type="transmembrane region" description="Helical" evidence="6">
    <location>
        <begin position="116"/>
        <end position="137"/>
    </location>
</feature>
<dbReference type="PANTHER" id="PTHR11040">
    <property type="entry name" value="ZINC/IRON TRANSPORTER"/>
    <property type="match status" value="1"/>
</dbReference>
<keyword evidence="7" id="KW-0732">Signal</keyword>
<feature type="transmembrane region" description="Helical" evidence="6">
    <location>
        <begin position="328"/>
        <end position="347"/>
    </location>
</feature>
<feature type="transmembrane region" description="Helical" evidence="6">
    <location>
        <begin position="290"/>
        <end position="308"/>
    </location>
</feature>
<dbReference type="STRING" id="63057.A0A2P5AM22"/>
<comment type="caution">
    <text evidence="8">The sequence shown here is derived from an EMBL/GenBank/DDBJ whole genome shotgun (WGS) entry which is preliminary data.</text>
</comment>
<dbReference type="PANTHER" id="PTHR11040:SF217">
    <property type="entry name" value="ZINC TRANSPORTER 11"/>
    <property type="match status" value="1"/>
</dbReference>
<feature type="transmembrane region" description="Helical" evidence="6">
    <location>
        <begin position="80"/>
        <end position="101"/>
    </location>
</feature>
<dbReference type="EMBL" id="JXTC01000782">
    <property type="protein sequence ID" value="PON37599.1"/>
    <property type="molecule type" value="Genomic_DNA"/>
</dbReference>
<feature type="transmembrane region" description="Helical" evidence="6">
    <location>
        <begin position="198"/>
        <end position="218"/>
    </location>
</feature>
<keyword evidence="9" id="KW-1185">Reference proteome</keyword>
<protein>
    <submittedName>
        <fullName evidence="8">Zinc/iron permease</fullName>
    </submittedName>
</protein>
<dbReference type="GO" id="GO:0016020">
    <property type="term" value="C:membrane"/>
    <property type="evidence" value="ECO:0007669"/>
    <property type="project" value="UniProtKB-SubCell"/>
</dbReference>
<dbReference type="InterPro" id="IPR003689">
    <property type="entry name" value="ZIP"/>
</dbReference>
<gene>
    <name evidence="8" type="primary">TorZIP11</name>
    <name evidence="8" type="ORF">TorRG33x02_347010</name>
</gene>
<evidence type="ECO:0000256" key="4">
    <source>
        <dbReference type="ARBA" id="ARBA00023136"/>
    </source>
</evidence>
<dbReference type="OrthoDB" id="448280at2759"/>